<protein>
    <recommendedName>
        <fullName evidence="4">Mediator of RNA polymerase II transcription subunit 11</fullName>
    </recommendedName>
    <alternativeName>
        <fullName evidence="4">Mediator complex subunit 11</fullName>
    </alternativeName>
</protein>
<dbReference type="Gene3D" id="1.10.287.3490">
    <property type="match status" value="1"/>
</dbReference>
<organism evidence="6 7">
    <name type="scientific">Lophium mytilinum</name>
    <dbReference type="NCBI Taxonomy" id="390894"/>
    <lineage>
        <taxon>Eukaryota</taxon>
        <taxon>Fungi</taxon>
        <taxon>Dikarya</taxon>
        <taxon>Ascomycota</taxon>
        <taxon>Pezizomycotina</taxon>
        <taxon>Dothideomycetes</taxon>
        <taxon>Pleosporomycetidae</taxon>
        <taxon>Mytilinidiales</taxon>
        <taxon>Mytilinidiaceae</taxon>
        <taxon>Lophium</taxon>
    </lineage>
</organism>
<comment type="function">
    <text evidence="4">Component of the Mediator complex, a coactivator involved in the regulated transcription of nearly all RNA polymerase II-dependent genes. Mediator functions as a bridge to convey information from gene-specific regulatory proteins to the basal RNA polymerase II transcription machinery. Mediator is recruited to promoters by direct interactions with regulatory proteins and serves as a scaffold for the assembly of a functional pre-initiation complex with RNA polymerase II and the general transcription factors.</text>
</comment>
<comment type="subunit">
    <text evidence="4">Component of the Mediator complex.</text>
</comment>
<keyword evidence="4" id="KW-0010">Activator</keyword>
<sequence>DTPTPKTPAERIQELSTINAQIPQILVNASSAIRALTNSTAPSTSSTPSSSTNNSNPASLAAHKATFQTSTRAFFTLITQISAQLTDQARALEAAGIIPPTNAKAASREMTGAEMAAMSEGGGPAGGLGGAPARDSEATVMNGGLGRLDVSWLNARAGDVGTRMEAEVLARVREILKEV</sequence>
<feature type="non-terminal residue" evidence="6">
    <location>
        <position position="179"/>
    </location>
</feature>
<comment type="subcellular location">
    <subcellularLocation>
        <location evidence="1 4">Nucleus</location>
    </subcellularLocation>
</comment>
<feature type="non-terminal residue" evidence="6">
    <location>
        <position position="1"/>
    </location>
</feature>
<dbReference type="GO" id="GO:0016592">
    <property type="term" value="C:mediator complex"/>
    <property type="evidence" value="ECO:0007669"/>
    <property type="project" value="InterPro"/>
</dbReference>
<feature type="region of interest" description="Disordered" evidence="5">
    <location>
        <begin position="39"/>
        <end position="58"/>
    </location>
</feature>
<dbReference type="GO" id="GO:0003712">
    <property type="term" value="F:transcription coregulator activity"/>
    <property type="evidence" value="ECO:0007669"/>
    <property type="project" value="InterPro"/>
</dbReference>
<dbReference type="Proteomes" id="UP000799750">
    <property type="component" value="Unassembled WGS sequence"/>
</dbReference>
<proteinExistence type="inferred from homology"/>
<dbReference type="Pfam" id="PF10280">
    <property type="entry name" value="Med11"/>
    <property type="match status" value="1"/>
</dbReference>
<keyword evidence="4" id="KW-0805">Transcription regulation</keyword>
<dbReference type="EMBL" id="MU004182">
    <property type="protein sequence ID" value="KAF2501467.1"/>
    <property type="molecule type" value="Genomic_DNA"/>
</dbReference>
<name>A0A6A6RDF4_9PEZI</name>
<dbReference type="OrthoDB" id="5418434at2759"/>
<evidence type="ECO:0000256" key="3">
    <source>
        <dbReference type="ARBA" id="ARBA00023242"/>
    </source>
</evidence>
<accession>A0A6A6RDF4</accession>
<keyword evidence="4" id="KW-0804">Transcription</keyword>
<keyword evidence="3 4" id="KW-0539">Nucleus</keyword>
<dbReference type="AlphaFoldDB" id="A0A6A6RDF4"/>
<comment type="similarity">
    <text evidence="2 4">Belongs to the Mediator complex subunit 11 family.</text>
</comment>
<evidence type="ECO:0000256" key="4">
    <source>
        <dbReference type="RuleBase" id="RU364147"/>
    </source>
</evidence>
<evidence type="ECO:0000256" key="2">
    <source>
        <dbReference type="ARBA" id="ARBA00008186"/>
    </source>
</evidence>
<evidence type="ECO:0000256" key="1">
    <source>
        <dbReference type="ARBA" id="ARBA00004123"/>
    </source>
</evidence>
<reference evidence="6" key="1">
    <citation type="journal article" date="2020" name="Stud. Mycol.">
        <title>101 Dothideomycetes genomes: a test case for predicting lifestyles and emergence of pathogens.</title>
        <authorList>
            <person name="Haridas S."/>
            <person name="Albert R."/>
            <person name="Binder M."/>
            <person name="Bloem J."/>
            <person name="Labutti K."/>
            <person name="Salamov A."/>
            <person name="Andreopoulos B."/>
            <person name="Baker S."/>
            <person name="Barry K."/>
            <person name="Bills G."/>
            <person name="Bluhm B."/>
            <person name="Cannon C."/>
            <person name="Castanera R."/>
            <person name="Culley D."/>
            <person name="Daum C."/>
            <person name="Ezra D."/>
            <person name="Gonzalez J."/>
            <person name="Henrissat B."/>
            <person name="Kuo A."/>
            <person name="Liang C."/>
            <person name="Lipzen A."/>
            <person name="Lutzoni F."/>
            <person name="Magnuson J."/>
            <person name="Mondo S."/>
            <person name="Nolan M."/>
            <person name="Ohm R."/>
            <person name="Pangilinan J."/>
            <person name="Park H.-J."/>
            <person name="Ramirez L."/>
            <person name="Alfaro M."/>
            <person name="Sun H."/>
            <person name="Tritt A."/>
            <person name="Yoshinaga Y."/>
            <person name="Zwiers L.-H."/>
            <person name="Turgeon B."/>
            <person name="Goodwin S."/>
            <person name="Spatafora J."/>
            <person name="Crous P."/>
            <person name="Grigoriev I."/>
        </authorList>
    </citation>
    <scope>NUCLEOTIDE SEQUENCE</scope>
    <source>
        <strain evidence="6">CBS 269.34</strain>
    </source>
</reference>
<dbReference type="GO" id="GO:0006357">
    <property type="term" value="P:regulation of transcription by RNA polymerase II"/>
    <property type="evidence" value="ECO:0007669"/>
    <property type="project" value="InterPro"/>
</dbReference>
<evidence type="ECO:0000313" key="7">
    <source>
        <dbReference type="Proteomes" id="UP000799750"/>
    </source>
</evidence>
<dbReference type="InterPro" id="IPR019404">
    <property type="entry name" value="Mediator_Med11"/>
</dbReference>
<keyword evidence="7" id="KW-1185">Reference proteome</keyword>
<evidence type="ECO:0000313" key="6">
    <source>
        <dbReference type="EMBL" id="KAF2501467.1"/>
    </source>
</evidence>
<evidence type="ECO:0000256" key="5">
    <source>
        <dbReference type="SAM" id="MobiDB-lite"/>
    </source>
</evidence>
<gene>
    <name evidence="4" type="primary">MED11</name>
    <name evidence="6" type="ORF">BU16DRAFT_436005</name>
</gene>